<comment type="caution">
    <text evidence="2">The sequence shown here is derived from an EMBL/GenBank/DDBJ whole genome shotgun (WGS) entry which is preliminary data.</text>
</comment>
<dbReference type="EMBL" id="CAWYQH010000001">
    <property type="protein sequence ID" value="CAK8672657.1"/>
    <property type="molecule type" value="Genomic_DNA"/>
</dbReference>
<keyword evidence="3" id="KW-1185">Reference proteome</keyword>
<dbReference type="Gene3D" id="1.20.58.80">
    <property type="entry name" value="Phosphotransferase system, lactose/cellobiose-type IIA subunit"/>
    <property type="match status" value="1"/>
</dbReference>
<dbReference type="InterPro" id="IPR036181">
    <property type="entry name" value="MIT_dom_sf"/>
</dbReference>
<dbReference type="Pfam" id="PF04212">
    <property type="entry name" value="MIT"/>
    <property type="match status" value="1"/>
</dbReference>
<protein>
    <recommendedName>
        <fullName evidence="1">MIT domain-containing protein</fullName>
    </recommendedName>
</protein>
<sequence>MGLCCCTFSKRRILKDMSTQTDTIPLLKSKNVEAQNNANVKAKCKSSLETALRLVQQAVEEDRAHNYEEALSLYQHGLVYFLESLNYEAESENIKERILSKCKLYLNRAEKIAEYLNANNDFRRRKPIVLGEVSSSVARWLEPEEQPLYNNSQSRSTFTRIYRSLMKKDREYRASSSSQQSLNSNYNNSKMISTFLPGETILISTTLKPA</sequence>
<proteinExistence type="predicted"/>
<evidence type="ECO:0000313" key="2">
    <source>
        <dbReference type="EMBL" id="CAK8672657.1"/>
    </source>
</evidence>
<organism evidence="2 3">
    <name type="scientific">Clavelina lepadiformis</name>
    <name type="common">Light-bulb sea squirt</name>
    <name type="synonym">Ascidia lepadiformis</name>
    <dbReference type="NCBI Taxonomy" id="159417"/>
    <lineage>
        <taxon>Eukaryota</taxon>
        <taxon>Metazoa</taxon>
        <taxon>Chordata</taxon>
        <taxon>Tunicata</taxon>
        <taxon>Ascidiacea</taxon>
        <taxon>Aplousobranchia</taxon>
        <taxon>Clavelinidae</taxon>
        <taxon>Clavelina</taxon>
    </lineage>
</organism>
<evidence type="ECO:0000259" key="1">
    <source>
        <dbReference type="SMART" id="SM00745"/>
    </source>
</evidence>
<dbReference type="SMART" id="SM00745">
    <property type="entry name" value="MIT"/>
    <property type="match status" value="1"/>
</dbReference>
<evidence type="ECO:0000313" key="3">
    <source>
        <dbReference type="Proteomes" id="UP001642483"/>
    </source>
</evidence>
<dbReference type="SUPFAM" id="SSF116846">
    <property type="entry name" value="MIT domain"/>
    <property type="match status" value="1"/>
</dbReference>
<accession>A0ABP0EYT9</accession>
<gene>
    <name evidence="2" type="ORF">CVLEPA_LOCUS2353</name>
</gene>
<feature type="domain" description="MIT" evidence="1">
    <location>
        <begin position="44"/>
        <end position="122"/>
    </location>
</feature>
<dbReference type="Proteomes" id="UP001642483">
    <property type="component" value="Unassembled WGS sequence"/>
</dbReference>
<reference evidence="2 3" key="1">
    <citation type="submission" date="2024-02" db="EMBL/GenBank/DDBJ databases">
        <authorList>
            <person name="Daric V."/>
            <person name="Darras S."/>
        </authorList>
    </citation>
    <scope>NUCLEOTIDE SEQUENCE [LARGE SCALE GENOMIC DNA]</scope>
</reference>
<dbReference type="InterPro" id="IPR007330">
    <property type="entry name" value="MIT_dom"/>
</dbReference>
<name>A0ABP0EYT9_CLALP</name>